<name>A0AA39HAP1_9BILA</name>
<feature type="coiled-coil region" evidence="1">
    <location>
        <begin position="145"/>
        <end position="172"/>
    </location>
</feature>
<evidence type="ECO:0000256" key="1">
    <source>
        <dbReference type="SAM" id="Coils"/>
    </source>
</evidence>
<gene>
    <name evidence="2" type="ORF">QR680_016206</name>
</gene>
<evidence type="ECO:0000313" key="3">
    <source>
        <dbReference type="Proteomes" id="UP001175271"/>
    </source>
</evidence>
<dbReference type="EMBL" id="JAUCMV010000004">
    <property type="protein sequence ID" value="KAK0402210.1"/>
    <property type="molecule type" value="Genomic_DNA"/>
</dbReference>
<feature type="coiled-coil region" evidence="1">
    <location>
        <begin position="254"/>
        <end position="281"/>
    </location>
</feature>
<proteinExistence type="predicted"/>
<organism evidence="2 3">
    <name type="scientific">Steinernema hermaphroditum</name>
    <dbReference type="NCBI Taxonomy" id="289476"/>
    <lineage>
        <taxon>Eukaryota</taxon>
        <taxon>Metazoa</taxon>
        <taxon>Ecdysozoa</taxon>
        <taxon>Nematoda</taxon>
        <taxon>Chromadorea</taxon>
        <taxon>Rhabditida</taxon>
        <taxon>Tylenchina</taxon>
        <taxon>Panagrolaimomorpha</taxon>
        <taxon>Strongyloidoidea</taxon>
        <taxon>Steinernematidae</taxon>
        <taxon>Steinernema</taxon>
    </lineage>
</organism>
<sequence>MMTAYSAIREGLRSDRVKPMASTVIYILKSVMANNFVYKSPFLTLLNDNKHLDEEDWIPEEVEHLRKFAAFLLPLYPEDEESSLDYDTVCDIAWCHLVLLDSLLEETDRRRAAEMEAIWMERLVEHLRQKNGPSEQSSDYLLEENRQLKENAEVASAEMEVLKKTCATVQRELDASKKLAKEINSRLDFVQGSLQGYLEQEQDRQSRNEEQILSLKIQNQQLKAGHLKAVQMVNSLSEDLKERSRQLTASQDCISEKVENNRKLNSQIIDLEGKVKDYKSLKSELLKTKMGKYLLEKHMADLFGREKSLHKEKIWALTEGPYHMPEGKKVNFEVLKELIKQSF</sequence>
<protein>
    <submittedName>
        <fullName evidence="2">Uncharacterized protein</fullName>
    </submittedName>
</protein>
<reference evidence="2" key="1">
    <citation type="submission" date="2023-06" db="EMBL/GenBank/DDBJ databases">
        <title>Genomic analysis of the entomopathogenic nematode Steinernema hermaphroditum.</title>
        <authorList>
            <person name="Schwarz E.M."/>
            <person name="Heppert J.K."/>
            <person name="Baniya A."/>
            <person name="Schwartz H.T."/>
            <person name="Tan C.-H."/>
            <person name="Antoshechkin I."/>
            <person name="Sternberg P.W."/>
            <person name="Goodrich-Blair H."/>
            <person name="Dillman A.R."/>
        </authorList>
    </citation>
    <scope>NUCLEOTIDE SEQUENCE</scope>
    <source>
        <strain evidence="2">PS9179</strain>
        <tissue evidence="2">Whole animal</tissue>
    </source>
</reference>
<comment type="caution">
    <text evidence="2">The sequence shown here is derived from an EMBL/GenBank/DDBJ whole genome shotgun (WGS) entry which is preliminary data.</text>
</comment>
<keyword evidence="3" id="KW-1185">Reference proteome</keyword>
<accession>A0AA39HAP1</accession>
<evidence type="ECO:0000313" key="2">
    <source>
        <dbReference type="EMBL" id="KAK0402210.1"/>
    </source>
</evidence>
<dbReference type="Proteomes" id="UP001175271">
    <property type="component" value="Unassembled WGS sequence"/>
</dbReference>
<dbReference type="AlphaFoldDB" id="A0AA39HAP1"/>
<keyword evidence="1" id="KW-0175">Coiled coil</keyword>